<organism evidence="2 4">
    <name type="scientific">Eptesipox virus</name>
    <dbReference type="NCBI Taxonomy" id="1329402"/>
    <lineage>
        <taxon>Viruses</taxon>
        <taxon>Varidnaviria</taxon>
        <taxon>Bamfordvirae</taxon>
        <taxon>Nucleocytoviricota</taxon>
        <taxon>Pokkesviricetes</taxon>
        <taxon>Chitovirales</taxon>
        <taxon>Poxviridae</taxon>
        <taxon>Chordopoxvirinae</taxon>
        <taxon>Vespertilionpoxvirus</taxon>
        <taxon>Vespertilionpoxvirus eptesipox</taxon>
    </lineage>
</organism>
<sequence length="169" mass="19507">MASSDVKTEALPNIGDVVKGTVFVEDGFVYARMDKYNTTTLILNYCDINKQAFDKITTNLIGKSIYLQVKHVDYNKKYIDSVHIHKKKKKEKVNELEQIKQIKIQHLLQTGIGYITEAINNLQDSNKKNDTVNIIKTNCVDIDINKFKTFNTHKFIVGDMLFTFQQIEK</sequence>
<dbReference type="SUPFAM" id="SSF50249">
    <property type="entry name" value="Nucleic acid-binding proteins"/>
    <property type="match status" value="1"/>
</dbReference>
<dbReference type="EMBL" id="KY747497">
    <property type="protein sequence ID" value="ASK51381.1"/>
    <property type="molecule type" value="Genomic_DNA"/>
</dbReference>
<proteinExistence type="predicted"/>
<protein>
    <submittedName>
        <fullName evidence="2">IFN resistance, eIF2a-like PKR inhibitor</fullName>
    </submittedName>
</protein>
<evidence type="ECO:0000313" key="3">
    <source>
        <dbReference type="EMBL" id="ASK51381.1"/>
    </source>
</evidence>
<accession>A0A220T674</accession>
<reference evidence="2 4" key="1">
    <citation type="journal article" date="2017" name="Virus Genes">
        <title>Characterization of Eptesipoxvirus, a novel poxvirus from a microchiropteran bat.</title>
        <authorList>
            <person name="Tu S.L."/>
            <person name="Nakazawa Y."/>
            <person name="Gao J."/>
            <person name="Wilkins K."/>
            <person name="Gallardo-Romero N."/>
            <person name="Li Y."/>
            <person name="Emerson G.L."/>
            <person name="Carroll D.S."/>
            <person name="Upton C."/>
        </authorList>
    </citation>
    <scope>NUCLEOTIDE SEQUENCE [LARGE SCALE GENOMIC DNA]</scope>
    <source>
        <strain evidence="2 4">Washington</strain>
    </source>
</reference>
<dbReference type="InterPro" id="IPR003029">
    <property type="entry name" value="S1_domain"/>
</dbReference>
<evidence type="ECO:0000313" key="2">
    <source>
        <dbReference type="EMBL" id="ASK51213.1"/>
    </source>
</evidence>
<evidence type="ECO:0000313" key="4">
    <source>
        <dbReference type="Proteomes" id="UP000217428"/>
    </source>
</evidence>
<keyword evidence="4" id="KW-1185">Reference proteome</keyword>
<feature type="domain" description="S1 motif" evidence="1">
    <location>
        <begin position="12"/>
        <end position="80"/>
    </location>
</feature>
<dbReference type="Pfam" id="PF00575">
    <property type="entry name" value="S1"/>
    <property type="match status" value="1"/>
</dbReference>
<dbReference type="Gene3D" id="2.40.50.140">
    <property type="entry name" value="Nucleic acid-binding proteins"/>
    <property type="match status" value="1"/>
</dbReference>
<reference evidence="2" key="2">
    <citation type="submission" date="2017-03" db="EMBL/GenBank/DDBJ databases">
        <authorList>
            <person name="Afonso C.L."/>
            <person name="Miller P.J."/>
            <person name="Scott M.A."/>
            <person name="Spackman E."/>
            <person name="Goraichik I."/>
            <person name="Dimitrov K.M."/>
            <person name="Suarez D.L."/>
            <person name="Swayne D.E."/>
        </authorList>
    </citation>
    <scope>NUCLEOTIDE SEQUENCE</scope>
    <source>
        <strain evidence="2">Washington</strain>
    </source>
</reference>
<name>A0A220T674_9POXV</name>
<dbReference type="Proteomes" id="UP000217428">
    <property type="component" value="Segment"/>
</dbReference>
<dbReference type="InterPro" id="IPR012340">
    <property type="entry name" value="NA-bd_OB-fold"/>
</dbReference>
<dbReference type="EMBL" id="KY747497">
    <property type="protein sequence ID" value="ASK51213.1"/>
    <property type="molecule type" value="Genomic_DNA"/>
</dbReference>
<evidence type="ECO:0000259" key="1">
    <source>
        <dbReference type="Pfam" id="PF00575"/>
    </source>
</evidence>
<gene>
    <name evidence="2" type="ORF">EPTV-WA-012</name>
    <name evidence="3" type="ORF">EPTV-WA-180</name>
</gene>
<dbReference type="GO" id="GO:0003676">
    <property type="term" value="F:nucleic acid binding"/>
    <property type="evidence" value="ECO:0007669"/>
    <property type="project" value="InterPro"/>
</dbReference>